<dbReference type="SUPFAM" id="SSF52540">
    <property type="entry name" value="P-loop containing nucleoside triphosphate hydrolases"/>
    <property type="match status" value="1"/>
</dbReference>
<evidence type="ECO:0000313" key="5">
    <source>
        <dbReference type="Proteomes" id="UP001054252"/>
    </source>
</evidence>
<dbReference type="GO" id="GO:0006952">
    <property type="term" value="P:defense response"/>
    <property type="evidence" value="ECO:0007669"/>
    <property type="project" value="UniProtKB-KW"/>
</dbReference>
<dbReference type="PRINTS" id="PR00364">
    <property type="entry name" value="DISEASERSIST"/>
</dbReference>
<feature type="transmembrane region" description="Helical" evidence="2">
    <location>
        <begin position="256"/>
        <end position="280"/>
    </location>
</feature>
<dbReference type="PANTHER" id="PTHR36766">
    <property type="entry name" value="PLANT BROAD-SPECTRUM MILDEW RESISTANCE PROTEIN RPW8"/>
    <property type="match status" value="1"/>
</dbReference>
<dbReference type="GO" id="GO:0043531">
    <property type="term" value="F:ADP binding"/>
    <property type="evidence" value="ECO:0007669"/>
    <property type="project" value="InterPro"/>
</dbReference>
<evidence type="ECO:0000256" key="2">
    <source>
        <dbReference type="SAM" id="Phobius"/>
    </source>
</evidence>
<accession>A0AAV5MD97</accession>
<evidence type="ECO:0000259" key="3">
    <source>
        <dbReference type="Pfam" id="PF00931"/>
    </source>
</evidence>
<dbReference type="InterPro" id="IPR002182">
    <property type="entry name" value="NB-ARC"/>
</dbReference>
<gene>
    <name evidence="4" type="ORF">SLEP1_g53793</name>
</gene>
<keyword evidence="1" id="KW-0611">Plant defense</keyword>
<evidence type="ECO:0000256" key="1">
    <source>
        <dbReference type="ARBA" id="ARBA00022821"/>
    </source>
</evidence>
<organism evidence="4 5">
    <name type="scientific">Rubroshorea leprosula</name>
    <dbReference type="NCBI Taxonomy" id="152421"/>
    <lineage>
        <taxon>Eukaryota</taxon>
        <taxon>Viridiplantae</taxon>
        <taxon>Streptophyta</taxon>
        <taxon>Embryophyta</taxon>
        <taxon>Tracheophyta</taxon>
        <taxon>Spermatophyta</taxon>
        <taxon>Magnoliopsida</taxon>
        <taxon>eudicotyledons</taxon>
        <taxon>Gunneridae</taxon>
        <taxon>Pentapetalae</taxon>
        <taxon>rosids</taxon>
        <taxon>malvids</taxon>
        <taxon>Malvales</taxon>
        <taxon>Dipterocarpaceae</taxon>
        <taxon>Rubroshorea</taxon>
    </lineage>
</organism>
<dbReference type="AlphaFoldDB" id="A0AAV5MD97"/>
<protein>
    <recommendedName>
        <fullName evidence="3">NB-ARC domain-containing protein</fullName>
    </recommendedName>
</protein>
<keyword evidence="2" id="KW-0472">Membrane</keyword>
<name>A0AAV5MD97_9ROSI</name>
<evidence type="ECO:0000313" key="4">
    <source>
        <dbReference type="EMBL" id="GKV46833.1"/>
    </source>
</evidence>
<proteinExistence type="predicted"/>
<keyword evidence="5" id="KW-1185">Reference proteome</keyword>
<reference evidence="4 5" key="1">
    <citation type="journal article" date="2021" name="Commun. Biol.">
        <title>The genome of Shorea leprosula (Dipterocarpaceae) highlights the ecological relevance of drought in aseasonal tropical rainforests.</title>
        <authorList>
            <person name="Ng K.K.S."/>
            <person name="Kobayashi M.J."/>
            <person name="Fawcett J.A."/>
            <person name="Hatakeyama M."/>
            <person name="Paape T."/>
            <person name="Ng C.H."/>
            <person name="Ang C.C."/>
            <person name="Tnah L.H."/>
            <person name="Lee C.T."/>
            <person name="Nishiyama T."/>
            <person name="Sese J."/>
            <person name="O'Brien M.J."/>
            <person name="Copetti D."/>
            <person name="Mohd Noor M.I."/>
            <person name="Ong R.C."/>
            <person name="Putra M."/>
            <person name="Sireger I.Z."/>
            <person name="Indrioko S."/>
            <person name="Kosugi Y."/>
            <person name="Izuno A."/>
            <person name="Isagi Y."/>
            <person name="Lee S.L."/>
            <person name="Shimizu K.K."/>
        </authorList>
    </citation>
    <scope>NUCLEOTIDE SEQUENCE [LARGE SCALE GENOMIC DNA]</scope>
    <source>
        <strain evidence="4">214</strain>
    </source>
</reference>
<keyword evidence="2" id="KW-1133">Transmembrane helix</keyword>
<dbReference type="PANTHER" id="PTHR36766:SF70">
    <property type="entry name" value="DISEASE RESISTANCE PROTEIN RGA4"/>
    <property type="match status" value="1"/>
</dbReference>
<dbReference type="EMBL" id="BPVZ01000217">
    <property type="protein sequence ID" value="GKV46833.1"/>
    <property type="molecule type" value="Genomic_DNA"/>
</dbReference>
<comment type="caution">
    <text evidence="4">The sequence shown here is derived from an EMBL/GenBank/DDBJ whole genome shotgun (WGS) entry which is preliminary data.</text>
</comment>
<sequence>MLSKIKEINVSFTEILEESNCIRLINHRLHSQNREAPRREADDSFYKIEVLQRDADVSKIESLLDELSQEHRLSGLSIVGMPGVGKTTLARSICVRARENHPSSLVAWVLVREDLKEEMILGQMLQYLDIRAGGMTKSDPILHHLEPMLENKKILLILDGLWNEEDARWLKEFICRLPQWFATARISVVITTSNKEVASIMDTIPLHKHELQKLSDEDCWLIMEKNVLRLSNRTSIEDPQLSVGKDIAEQCGGLPLVAAVFFFVSISCSCLWQALLCLYYKIIIIS</sequence>
<feature type="domain" description="NB-ARC" evidence="3">
    <location>
        <begin position="59"/>
        <end position="229"/>
    </location>
</feature>
<dbReference type="InterPro" id="IPR027417">
    <property type="entry name" value="P-loop_NTPase"/>
</dbReference>
<dbReference type="Proteomes" id="UP001054252">
    <property type="component" value="Unassembled WGS sequence"/>
</dbReference>
<keyword evidence="2" id="KW-0812">Transmembrane</keyword>
<dbReference type="Gene3D" id="3.40.50.300">
    <property type="entry name" value="P-loop containing nucleotide triphosphate hydrolases"/>
    <property type="match status" value="1"/>
</dbReference>
<dbReference type="Pfam" id="PF00931">
    <property type="entry name" value="NB-ARC"/>
    <property type="match status" value="1"/>
</dbReference>